<organism evidence="21 22">
    <name type="scientific">Chelydra serpentina</name>
    <name type="common">Snapping turtle</name>
    <name type="synonym">Testudo serpentina</name>
    <dbReference type="NCBI Taxonomy" id="8475"/>
    <lineage>
        <taxon>Eukaryota</taxon>
        <taxon>Metazoa</taxon>
        <taxon>Chordata</taxon>
        <taxon>Craniata</taxon>
        <taxon>Vertebrata</taxon>
        <taxon>Euteleostomi</taxon>
        <taxon>Archelosauria</taxon>
        <taxon>Testudinata</taxon>
        <taxon>Testudines</taxon>
        <taxon>Cryptodira</taxon>
        <taxon>Durocryptodira</taxon>
        <taxon>Americhelydia</taxon>
        <taxon>Chelydroidea</taxon>
        <taxon>Chelydridae</taxon>
        <taxon>Chelydra</taxon>
    </lineage>
</organism>
<gene>
    <name evidence="21" type="primary">TNF</name>
    <name evidence="21" type="ORF">G0U57_007716</name>
</gene>
<dbReference type="OrthoDB" id="5983780at2759"/>
<evidence type="ECO:0000256" key="4">
    <source>
        <dbReference type="ARBA" id="ARBA00008670"/>
    </source>
</evidence>
<comment type="caution">
    <text evidence="21">The sequence shown here is derived from an EMBL/GenBank/DDBJ whole genome shotgun (WGS) entry which is preliminary data.</text>
</comment>
<evidence type="ECO:0000256" key="17">
    <source>
        <dbReference type="ARBA" id="ARBA00031915"/>
    </source>
</evidence>
<comment type="subcellular location">
    <subcellularLocation>
        <location evidence="2">Cell membrane</location>
        <topology evidence="2">Single-pass type II membrane protein</topology>
    </subcellularLocation>
    <subcellularLocation>
        <location evidence="3">Secreted</location>
    </subcellularLocation>
</comment>
<evidence type="ECO:0000256" key="5">
    <source>
        <dbReference type="ARBA" id="ARBA00013893"/>
    </source>
</evidence>
<evidence type="ECO:0000256" key="18">
    <source>
        <dbReference type="ARBA" id="ARBA00033265"/>
    </source>
</evidence>
<dbReference type="InterPro" id="IPR006053">
    <property type="entry name" value="TNF"/>
</dbReference>
<reference evidence="21 22" key="1">
    <citation type="journal article" date="2020" name="G3 (Bethesda)">
        <title>Draft Genome of the Common Snapping Turtle, Chelydra serpentina, a Model for Phenotypic Plasticity in Reptiles.</title>
        <authorList>
            <person name="Das D."/>
            <person name="Singh S.K."/>
            <person name="Bierstedt J."/>
            <person name="Erickson A."/>
            <person name="Galli G.L.J."/>
            <person name="Crossley D.A. 2nd"/>
            <person name="Rhen T."/>
        </authorList>
    </citation>
    <scope>NUCLEOTIDE SEQUENCE [LARGE SCALE GENOMIC DNA]</scope>
    <source>
        <strain evidence="21">KW</strain>
    </source>
</reference>
<evidence type="ECO:0000256" key="8">
    <source>
        <dbReference type="ARBA" id="ARBA00022525"/>
    </source>
</evidence>
<dbReference type="PROSITE" id="PS00251">
    <property type="entry name" value="THD_1"/>
    <property type="match status" value="1"/>
</dbReference>
<keyword evidence="6" id="KW-1003">Cell membrane</keyword>
<keyword evidence="12 19" id="KW-1133">Transmembrane helix</keyword>
<evidence type="ECO:0000256" key="2">
    <source>
        <dbReference type="ARBA" id="ARBA00004401"/>
    </source>
</evidence>
<dbReference type="GO" id="GO:0043123">
    <property type="term" value="P:positive regulation of canonical NF-kappaB signal transduction"/>
    <property type="evidence" value="ECO:0007669"/>
    <property type="project" value="TreeGrafter"/>
</dbReference>
<keyword evidence="8" id="KW-0964">Secreted</keyword>
<keyword evidence="22" id="KW-1185">Reference proteome</keyword>
<dbReference type="GO" id="GO:0051046">
    <property type="term" value="P:regulation of secretion"/>
    <property type="evidence" value="ECO:0007669"/>
    <property type="project" value="UniProtKB-ARBA"/>
</dbReference>
<evidence type="ECO:0000259" key="20">
    <source>
        <dbReference type="PROSITE" id="PS50049"/>
    </source>
</evidence>
<dbReference type="PANTHER" id="PTHR11471:SF23">
    <property type="entry name" value="TUMOR NECROSIS FACTOR"/>
    <property type="match status" value="1"/>
</dbReference>
<evidence type="ECO:0000256" key="1">
    <source>
        <dbReference type="ARBA" id="ARBA00003559"/>
    </source>
</evidence>
<feature type="domain" description="THD" evidence="20">
    <location>
        <begin position="90"/>
        <end position="234"/>
    </location>
</feature>
<protein>
    <recommendedName>
        <fullName evidence="5">Tumor necrosis factor</fullName>
    </recommendedName>
    <alternativeName>
        <fullName evidence="17">Cachectin</fullName>
    </alternativeName>
    <alternativeName>
        <fullName evidence="16">TNF-alpha</fullName>
    </alternativeName>
    <alternativeName>
        <fullName evidence="18">Tumor necrosis factor ligand superfamily member 2</fullName>
    </alternativeName>
</protein>
<evidence type="ECO:0000256" key="14">
    <source>
        <dbReference type="ARBA" id="ARBA00023157"/>
    </source>
</evidence>
<evidence type="ECO:0000256" key="13">
    <source>
        <dbReference type="ARBA" id="ARBA00023136"/>
    </source>
</evidence>
<feature type="transmembrane region" description="Helical" evidence="19">
    <location>
        <begin position="30"/>
        <end position="51"/>
    </location>
</feature>
<keyword evidence="9 19" id="KW-0812">Transmembrane</keyword>
<evidence type="ECO:0000256" key="12">
    <source>
        <dbReference type="ARBA" id="ARBA00022989"/>
    </source>
</evidence>
<dbReference type="GO" id="GO:0005164">
    <property type="term" value="F:tumor necrosis factor receptor binding"/>
    <property type="evidence" value="ECO:0007669"/>
    <property type="project" value="InterPro"/>
</dbReference>
<comment type="similarity">
    <text evidence="4">Belongs to the tumor necrosis factor family.</text>
</comment>
<dbReference type="EMBL" id="JAHGAV010002098">
    <property type="protein sequence ID" value="KAG6921425.1"/>
    <property type="molecule type" value="Genomic_DNA"/>
</dbReference>
<evidence type="ECO:0000313" key="21">
    <source>
        <dbReference type="EMBL" id="KAG6921425.1"/>
    </source>
</evidence>
<keyword evidence="10" id="KW-0519">Myristate</keyword>
<accession>A0A8T1RYI9</accession>
<dbReference type="GO" id="GO:0009986">
    <property type="term" value="C:cell surface"/>
    <property type="evidence" value="ECO:0007669"/>
    <property type="project" value="TreeGrafter"/>
</dbReference>
<dbReference type="InterPro" id="IPR008983">
    <property type="entry name" value="Tumour_necrosis_fac-like_dom"/>
</dbReference>
<keyword evidence="7" id="KW-0202">Cytokine</keyword>
<evidence type="ECO:0000256" key="6">
    <source>
        <dbReference type="ARBA" id="ARBA00022475"/>
    </source>
</evidence>
<dbReference type="Proteomes" id="UP000765507">
    <property type="component" value="Unassembled WGS sequence"/>
</dbReference>
<evidence type="ECO:0000256" key="7">
    <source>
        <dbReference type="ARBA" id="ARBA00022514"/>
    </source>
</evidence>
<dbReference type="PROSITE" id="PS50049">
    <property type="entry name" value="THD_2"/>
    <property type="match status" value="1"/>
</dbReference>
<dbReference type="GO" id="GO:0051239">
    <property type="term" value="P:regulation of multicellular organismal process"/>
    <property type="evidence" value="ECO:0007669"/>
    <property type="project" value="UniProtKB-ARBA"/>
</dbReference>
<dbReference type="GO" id="GO:0050793">
    <property type="term" value="P:regulation of developmental process"/>
    <property type="evidence" value="ECO:0007669"/>
    <property type="project" value="UniProtKB-ARBA"/>
</dbReference>
<dbReference type="PRINTS" id="PR01234">
    <property type="entry name" value="TNECROSISFCT"/>
</dbReference>
<dbReference type="CDD" id="cd00184">
    <property type="entry name" value="TNF"/>
    <property type="match status" value="1"/>
</dbReference>
<dbReference type="GO" id="GO:0005615">
    <property type="term" value="C:extracellular space"/>
    <property type="evidence" value="ECO:0007669"/>
    <property type="project" value="UniProtKB-KW"/>
</dbReference>
<evidence type="ECO:0000256" key="15">
    <source>
        <dbReference type="ARBA" id="ARBA00023288"/>
    </source>
</evidence>
<keyword evidence="14" id="KW-1015">Disulfide bond</keyword>
<keyword evidence="15" id="KW-0449">Lipoprotein</keyword>
<evidence type="ECO:0000256" key="19">
    <source>
        <dbReference type="SAM" id="Phobius"/>
    </source>
</evidence>
<evidence type="ECO:0000256" key="3">
    <source>
        <dbReference type="ARBA" id="ARBA00004613"/>
    </source>
</evidence>
<dbReference type="PRINTS" id="PR01235">
    <property type="entry name" value="TNFALPHA"/>
</dbReference>
<evidence type="ECO:0000256" key="10">
    <source>
        <dbReference type="ARBA" id="ARBA00022707"/>
    </source>
</evidence>
<dbReference type="PANTHER" id="PTHR11471">
    <property type="entry name" value="TUMOR NECROSIS FACTOR FAMILY MEMBER"/>
    <property type="match status" value="1"/>
</dbReference>
<evidence type="ECO:0000256" key="11">
    <source>
        <dbReference type="ARBA" id="ARBA00022968"/>
    </source>
</evidence>
<keyword evidence="13 19" id="KW-0472">Membrane</keyword>
<dbReference type="GO" id="GO:0005125">
    <property type="term" value="F:cytokine activity"/>
    <property type="evidence" value="ECO:0007669"/>
    <property type="project" value="UniProtKB-KW"/>
</dbReference>
<dbReference type="GO" id="GO:0005886">
    <property type="term" value="C:plasma membrane"/>
    <property type="evidence" value="ECO:0007669"/>
    <property type="project" value="UniProtKB-SubCell"/>
</dbReference>
<comment type="function">
    <text evidence="1">The TNF intracellular domain (ICD) form induces IL12 production in dendritic cells.</text>
</comment>
<dbReference type="InterPro" id="IPR021184">
    <property type="entry name" value="TNF_CS"/>
</dbReference>
<keyword evidence="11" id="KW-0735">Signal-anchor</keyword>
<proteinExistence type="inferred from homology"/>
<dbReference type="Gene3D" id="2.60.120.40">
    <property type="match status" value="1"/>
</dbReference>
<dbReference type="InterPro" id="IPR006052">
    <property type="entry name" value="TNF_dom"/>
</dbReference>
<dbReference type="Pfam" id="PF00229">
    <property type="entry name" value="TNF"/>
    <property type="match status" value="1"/>
</dbReference>
<name>A0A8T1RYI9_CHESE</name>
<dbReference type="GO" id="GO:0008625">
    <property type="term" value="P:extrinsic apoptotic signaling pathway via death domain receptors"/>
    <property type="evidence" value="ECO:0007669"/>
    <property type="project" value="TreeGrafter"/>
</dbReference>
<dbReference type="AlphaFoldDB" id="A0A8T1RYI9"/>
<sequence length="241" mass="26466">MSTESLVCDIEKGGVIVVRESRAANGRWKCLSVCSFLLLVGATAVFALLHFRNGGPLASQDPKEPRSSGHTHQLTGPMTMKLQAQSLKKPAAHVVASSDSKELIWTDKVAHTMMQNGMALVNNKLVVPSDGLYFIYSQVVFKGEKCPEESIHLRHTILRYSVEYPENVPLLMAIKSFCEGSQAAKNEEGVRFESIYQGAVFQLMKGDEISSEIDSAQYLDLDSNGQVYFGVIALELGVPQQ</sequence>
<evidence type="ECO:0000313" key="22">
    <source>
        <dbReference type="Proteomes" id="UP000765507"/>
    </source>
</evidence>
<dbReference type="SMART" id="SM00207">
    <property type="entry name" value="TNF"/>
    <property type="match status" value="1"/>
</dbReference>
<evidence type="ECO:0000256" key="9">
    <source>
        <dbReference type="ARBA" id="ARBA00022692"/>
    </source>
</evidence>
<evidence type="ECO:0000256" key="16">
    <source>
        <dbReference type="ARBA" id="ARBA00029751"/>
    </source>
</evidence>
<dbReference type="GO" id="GO:0006955">
    <property type="term" value="P:immune response"/>
    <property type="evidence" value="ECO:0007669"/>
    <property type="project" value="InterPro"/>
</dbReference>
<dbReference type="GO" id="GO:0045944">
    <property type="term" value="P:positive regulation of transcription by RNA polymerase II"/>
    <property type="evidence" value="ECO:0007669"/>
    <property type="project" value="TreeGrafter"/>
</dbReference>
<dbReference type="GO" id="GO:0033209">
    <property type="term" value="P:tumor necrosis factor-mediated signaling pathway"/>
    <property type="evidence" value="ECO:0007669"/>
    <property type="project" value="TreeGrafter"/>
</dbReference>
<dbReference type="InterPro" id="IPR002959">
    <property type="entry name" value="TNF_alpha"/>
</dbReference>
<dbReference type="SUPFAM" id="SSF49842">
    <property type="entry name" value="TNF-like"/>
    <property type="match status" value="1"/>
</dbReference>
<dbReference type="GO" id="GO:2001238">
    <property type="term" value="P:positive regulation of extrinsic apoptotic signaling pathway"/>
    <property type="evidence" value="ECO:0007669"/>
    <property type="project" value="TreeGrafter"/>
</dbReference>